<evidence type="ECO:0000313" key="7">
    <source>
        <dbReference type="EMBL" id="SHN59983.1"/>
    </source>
</evidence>
<dbReference type="Proteomes" id="UP000184391">
    <property type="component" value="Unassembled WGS sequence"/>
</dbReference>
<dbReference type="InterPro" id="IPR031704">
    <property type="entry name" value="Glyco_hydro_36_N"/>
</dbReference>
<organism evidence="7 8">
    <name type="scientific">Erythrobacter sanguineus</name>
    <dbReference type="NCBI Taxonomy" id="198312"/>
    <lineage>
        <taxon>Bacteria</taxon>
        <taxon>Pseudomonadati</taxon>
        <taxon>Pseudomonadota</taxon>
        <taxon>Alphaproteobacteria</taxon>
        <taxon>Sphingomonadales</taxon>
        <taxon>Erythrobacteraceae</taxon>
        <taxon>Erythrobacter/Porphyrobacter group</taxon>
        <taxon>Erythrobacter</taxon>
    </lineage>
</organism>
<reference evidence="8" key="1">
    <citation type="submission" date="2016-12" db="EMBL/GenBank/DDBJ databases">
        <authorList>
            <person name="Varghese N."/>
            <person name="Submissions S."/>
        </authorList>
    </citation>
    <scope>NUCLEOTIDE SEQUENCE [LARGE SCALE GENOMIC DNA]</scope>
    <source>
        <strain evidence="8">DSM 11032</strain>
    </source>
</reference>
<dbReference type="Gene3D" id="2.70.98.60">
    <property type="entry name" value="alpha-galactosidase from lactobacil brevis"/>
    <property type="match status" value="1"/>
</dbReference>
<feature type="domain" description="Glycosyl hydrolase family 36 N-terminal" evidence="6">
    <location>
        <begin position="37"/>
        <end position="242"/>
    </location>
</feature>
<dbReference type="InterPro" id="IPR050985">
    <property type="entry name" value="Alpha-glycosidase_related"/>
</dbReference>
<dbReference type="EMBL" id="FRDF01000011">
    <property type="protein sequence ID" value="SHN59983.1"/>
    <property type="molecule type" value="Genomic_DNA"/>
</dbReference>
<dbReference type="PANTHER" id="PTHR43053:SF3">
    <property type="entry name" value="ALPHA-GALACTOSIDASE C-RELATED"/>
    <property type="match status" value="1"/>
</dbReference>
<dbReference type="InterPro" id="IPR013785">
    <property type="entry name" value="Aldolase_TIM"/>
</dbReference>
<evidence type="ECO:0000256" key="1">
    <source>
        <dbReference type="ARBA" id="ARBA00001255"/>
    </source>
</evidence>
<dbReference type="InterPro" id="IPR002252">
    <property type="entry name" value="Glyco_hydro_36"/>
</dbReference>
<dbReference type="SUPFAM" id="SSF51445">
    <property type="entry name" value="(Trans)glycosidases"/>
    <property type="match status" value="1"/>
</dbReference>
<accession>A0A1M7SNE2</accession>
<dbReference type="FunFam" id="3.20.20.70:FF:000118">
    <property type="entry name" value="Alpha-galactosidase"/>
    <property type="match status" value="1"/>
</dbReference>
<protein>
    <recommendedName>
        <fullName evidence="2">alpha-galactosidase</fullName>
        <ecNumber evidence="2">3.2.1.22</ecNumber>
    </recommendedName>
</protein>
<evidence type="ECO:0000259" key="5">
    <source>
        <dbReference type="Pfam" id="PF16874"/>
    </source>
</evidence>
<evidence type="ECO:0000256" key="3">
    <source>
        <dbReference type="ARBA" id="ARBA00022801"/>
    </source>
</evidence>
<dbReference type="InterPro" id="IPR017853">
    <property type="entry name" value="GH"/>
</dbReference>
<sequence length="713" mass="77699">MFITGADGGGLCVDYVRLDGAALTLVFACVRGGTADLTYCGARLPEDEVIADLAAAGARGLHESQPDIAPRPGLLPERKGGWSGTPAIELRRGGQRLETDFKAKDWSAGSASIEITFSDHNLGADVVVIWRITKSDVIEVECTITNLSQQELDLVRLAAVSLPVPRRFDEITSFAGRWAGEMRETRRELAPEGFSHKSAGGKPGFGGGNWLILHDGASGEVLGAHLAWSGDYQTCIDCDPPGSADGRAVLQMAAAGDAGLGCLLAASSIKTPKAVLALAPDRSALAQRLHTYLRAEILPRREDWSPRKVHLNSWEALGFDLSQDKLMALAENAAALGIERFVLDDGWFGGRRNDQTSLGDWTVSADVFPQGLGPLIDHVHTLGMDFGLWMEPEMVSPDSDLYRAHPDWCLHVDGRDRPTMRGQLVLDLSRPEVADYLFAALGALLCEHRIAYLKWDHNRDLFPAGGRQTGQTVALYALLRRLRDAHPLVEIESCSSGGARIDYGILRFCHRVWPSDNNDAIERLRIMRAWSQFLPLEVLGSHVGPSPNPITGRRLAMDFRAKVALFGHMGVEADPERMSEAERAILAAHIALYKAWRGVLHQGALHRLDHPDPGVTGLIAVHRDEALALVAQTTFSPVFDAAPVRLAGLERHARYRVTLPEPWPGKARHYLANAGQWRQGLVLSGAALMQHGIALPLTHPETALLIALERLPA</sequence>
<dbReference type="InterPro" id="IPR038417">
    <property type="entry name" value="Alpga-gal_N_sf"/>
</dbReference>
<evidence type="ECO:0000256" key="2">
    <source>
        <dbReference type="ARBA" id="ARBA00012755"/>
    </source>
</evidence>
<dbReference type="CDD" id="cd14791">
    <property type="entry name" value="GH36"/>
    <property type="match status" value="1"/>
</dbReference>
<evidence type="ECO:0000256" key="4">
    <source>
        <dbReference type="ARBA" id="ARBA00023295"/>
    </source>
</evidence>
<proteinExistence type="predicted"/>
<dbReference type="Pfam" id="PF02065">
    <property type="entry name" value="Melibiase"/>
    <property type="match status" value="1"/>
</dbReference>
<dbReference type="Gene3D" id="2.60.40.1180">
    <property type="entry name" value="Golgi alpha-mannosidase II"/>
    <property type="match status" value="1"/>
</dbReference>
<feature type="domain" description="Glycosyl hydrolase family 36 C-terminal" evidence="5">
    <location>
        <begin position="622"/>
        <end position="700"/>
    </location>
</feature>
<name>A0A1M7SNE2_9SPHN</name>
<dbReference type="PRINTS" id="PR00743">
    <property type="entry name" value="GLHYDRLASE36"/>
</dbReference>
<dbReference type="EC" id="3.2.1.22" evidence="2"/>
<evidence type="ECO:0000313" key="8">
    <source>
        <dbReference type="Proteomes" id="UP000184391"/>
    </source>
</evidence>
<dbReference type="InterPro" id="IPR000111">
    <property type="entry name" value="Glyco_hydro_27/36_CS"/>
</dbReference>
<dbReference type="PANTHER" id="PTHR43053">
    <property type="entry name" value="GLYCOSIDASE FAMILY 31"/>
    <property type="match status" value="1"/>
</dbReference>
<keyword evidence="4" id="KW-0326">Glycosidase</keyword>
<dbReference type="InterPro" id="IPR013780">
    <property type="entry name" value="Glyco_hydro_b"/>
</dbReference>
<keyword evidence="8" id="KW-1185">Reference proteome</keyword>
<keyword evidence="3" id="KW-0378">Hydrolase</keyword>
<dbReference type="PROSITE" id="PS00512">
    <property type="entry name" value="ALPHA_GALACTOSIDASE"/>
    <property type="match status" value="1"/>
</dbReference>
<gene>
    <name evidence="7" type="ORF">SAMN02745193_02070</name>
</gene>
<comment type="catalytic activity">
    <reaction evidence="1">
        <text>Hydrolysis of terminal, non-reducing alpha-D-galactose residues in alpha-D-galactosides, including galactose oligosaccharides, galactomannans and galactolipids.</text>
        <dbReference type="EC" id="3.2.1.22"/>
    </reaction>
</comment>
<evidence type="ECO:0000259" key="6">
    <source>
        <dbReference type="Pfam" id="PF16875"/>
    </source>
</evidence>
<dbReference type="InterPro" id="IPR031705">
    <property type="entry name" value="Glyco_hydro_36_C"/>
</dbReference>
<dbReference type="Pfam" id="PF16875">
    <property type="entry name" value="Glyco_hydro_36N"/>
    <property type="match status" value="1"/>
</dbReference>
<dbReference type="STRING" id="198312.SAMN02745193_02070"/>
<dbReference type="Pfam" id="PF16874">
    <property type="entry name" value="Glyco_hydro_36C"/>
    <property type="match status" value="1"/>
</dbReference>
<dbReference type="AlphaFoldDB" id="A0A1M7SNE2"/>
<dbReference type="GO" id="GO:0004557">
    <property type="term" value="F:alpha-galactosidase activity"/>
    <property type="evidence" value="ECO:0007669"/>
    <property type="project" value="UniProtKB-EC"/>
</dbReference>
<dbReference type="GO" id="GO:0016052">
    <property type="term" value="P:carbohydrate catabolic process"/>
    <property type="evidence" value="ECO:0007669"/>
    <property type="project" value="InterPro"/>
</dbReference>
<dbReference type="Gene3D" id="3.20.20.70">
    <property type="entry name" value="Aldolase class I"/>
    <property type="match status" value="1"/>
</dbReference>